<dbReference type="EMBL" id="CM047907">
    <property type="protein sequence ID" value="KAJ0083953.1"/>
    <property type="molecule type" value="Genomic_DNA"/>
</dbReference>
<organism evidence="1 2">
    <name type="scientific">Pistacia atlantica</name>
    <dbReference type="NCBI Taxonomy" id="434234"/>
    <lineage>
        <taxon>Eukaryota</taxon>
        <taxon>Viridiplantae</taxon>
        <taxon>Streptophyta</taxon>
        <taxon>Embryophyta</taxon>
        <taxon>Tracheophyta</taxon>
        <taxon>Spermatophyta</taxon>
        <taxon>Magnoliopsida</taxon>
        <taxon>eudicotyledons</taxon>
        <taxon>Gunneridae</taxon>
        <taxon>Pentapetalae</taxon>
        <taxon>rosids</taxon>
        <taxon>malvids</taxon>
        <taxon>Sapindales</taxon>
        <taxon>Anacardiaceae</taxon>
        <taxon>Pistacia</taxon>
    </lineage>
</organism>
<protein>
    <submittedName>
        <fullName evidence="1">Uncharacterized protein</fullName>
    </submittedName>
</protein>
<keyword evidence="2" id="KW-1185">Reference proteome</keyword>
<evidence type="ECO:0000313" key="1">
    <source>
        <dbReference type="EMBL" id="KAJ0083953.1"/>
    </source>
</evidence>
<reference evidence="2" key="1">
    <citation type="journal article" date="2023" name="G3 (Bethesda)">
        <title>Genome assembly and association tests identify interacting loci associated with vigor, precocity, and sex in interspecific pistachio rootstocks.</title>
        <authorList>
            <person name="Palmer W."/>
            <person name="Jacygrad E."/>
            <person name="Sagayaradj S."/>
            <person name="Cavanaugh K."/>
            <person name="Han R."/>
            <person name="Bertier L."/>
            <person name="Beede B."/>
            <person name="Kafkas S."/>
            <person name="Golino D."/>
            <person name="Preece J."/>
            <person name="Michelmore R."/>
        </authorList>
    </citation>
    <scope>NUCLEOTIDE SEQUENCE [LARGE SCALE GENOMIC DNA]</scope>
</reference>
<dbReference type="Proteomes" id="UP001164250">
    <property type="component" value="Chromosome 11"/>
</dbReference>
<accession>A0ACC1AD56</accession>
<sequence>MNMKEQLRVKVKKELHKLETTCIDMASLLRALGINVGSSFHPLSNECNLCKVLVTRFRICLMAVLSGSFINRAFARFFLHV</sequence>
<name>A0ACC1AD56_9ROSI</name>
<proteinExistence type="predicted"/>
<gene>
    <name evidence="1" type="ORF">Patl1_29591</name>
</gene>
<comment type="caution">
    <text evidence="1">The sequence shown here is derived from an EMBL/GenBank/DDBJ whole genome shotgun (WGS) entry which is preliminary data.</text>
</comment>
<evidence type="ECO:0000313" key="2">
    <source>
        <dbReference type="Proteomes" id="UP001164250"/>
    </source>
</evidence>